<name>A0A9Q1I863_CONCO</name>
<keyword evidence="1" id="KW-1133">Transmembrane helix</keyword>
<dbReference type="EMBL" id="JAFJMO010000001">
    <property type="protein sequence ID" value="KAJ8287506.1"/>
    <property type="molecule type" value="Genomic_DNA"/>
</dbReference>
<keyword evidence="1" id="KW-0472">Membrane</keyword>
<accession>A0A9Q1I863</accession>
<dbReference type="AlphaFoldDB" id="A0A9Q1I863"/>
<evidence type="ECO:0000313" key="2">
    <source>
        <dbReference type="EMBL" id="KAJ8287506.1"/>
    </source>
</evidence>
<feature type="transmembrane region" description="Helical" evidence="1">
    <location>
        <begin position="74"/>
        <end position="99"/>
    </location>
</feature>
<reference evidence="2" key="1">
    <citation type="journal article" date="2023" name="Science">
        <title>Genome structures resolve the early diversification of teleost fishes.</title>
        <authorList>
            <person name="Parey E."/>
            <person name="Louis A."/>
            <person name="Montfort J."/>
            <person name="Bouchez O."/>
            <person name="Roques C."/>
            <person name="Iampietro C."/>
            <person name="Lluch J."/>
            <person name="Castinel A."/>
            <person name="Donnadieu C."/>
            <person name="Desvignes T."/>
            <person name="Floi Bucao C."/>
            <person name="Jouanno E."/>
            <person name="Wen M."/>
            <person name="Mejri S."/>
            <person name="Dirks R."/>
            <person name="Jansen H."/>
            <person name="Henkel C."/>
            <person name="Chen W.J."/>
            <person name="Zahm M."/>
            <person name="Cabau C."/>
            <person name="Klopp C."/>
            <person name="Thompson A.W."/>
            <person name="Robinson-Rechavi M."/>
            <person name="Braasch I."/>
            <person name="Lecointre G."/>
            <person name="Bobe J."/>
            <person name="Postlethwait J.H."/>
            <person name="Berthelot C."/>
            <person name="Roest Crollius H."/>
            <person name="Guiguen Y."/>
        </authorList>
    </citation>
    <scope>NUCLEOTIDE SEQUENCE</scope>
    <source>
        <strain evidence="2">Concon-B</strain>
    </source>
</reference>
<keyword evidence="3" id="KW-1185">Reference proteome</keyword>
<organism evidence="2 3">
    <name type="scientific">Conger conger</name>
    <name type="common">Conger eel</name>
    <name type="synonym">Muraena conger</name>
    <dbReference type="NCBI Taxonomy" id="82655"/>
    <lineage>
        <taxon>Eukaryota</taxon>
        <taxon>Metazoa</taxon>
        <taxon>Chordata</taxon>
        <taxon>Craniata</taxon>
        <taxon>Vertebrata</taxon>
        <taxon>Euteleostomi</taxon>
        <taxon>Actinopterygii</taxon>
        <taxon>Neopterygii</taxon>
        <taxon>Teleostei</taxon>
        <taxon>Anguilliformes</taxon>
        <taxon>Congridae</taxon>
        <taxon>Conger</taxon>
    </lineage>
</organism>
<dbReference type="Proteomes" id="UP001152803">
    <property type="component" value="Unassembled WGS sequence"/>
</dbReference>
<keyword evidence="1" id="KW-0812">Transmembrane</keyword>
<protein>
    <submittedName>
        <fullName evidence="2">Uncharacterized protein</fullName>
    </submittedName>
</protein>
<evidence type="ECO:0000256" key="1">
    <source>
        <dbReference type="SAM" id="Phobius"/>
    </source>
</evidence>
<gene>
    <name evidence="2" type="ORF">COCON_G00001650</name>
</gene>
<comment type="caution">
    <text evidence="2">The sequence shown here is derived from an EMBL/GenBank/DDBJ whole genome shotgun (WGS) entry which is preliminary data.</text>
</comment>
<evidence type="ECO:0000313" key="3">
    <source>
        <dbReference type="Proteomes" id="UP001152803"/>
    </source>
</evidence>
<sequence length="234" mass="26364">MWLSWHLRNELQYIVNMWSSFGGGNISISESYSEGFSELNFEFHFNRLKCIPLLKGSKSQMSGLCIFIKPRNRYCVYVCVCVCVCVCCVCVCVCACMYVCECVCVCVQCMCVYYVCVCTVCVCMCVQRVCVQYVCVCICVCVCVCVCVRECVYYPADLASSLRMPVSCLSEHWGPSSCRLKRCPPQCLCALGDFLPQTATPFPHCPEQFSSPHHQSAVLPKRLLLRETRARSTG</sequence>
<proteinExistence type="predicted"/>